<dbReference type="STRING" id="1458307.OSB_24660"/>
<sequence length="86" mass="9527">MFEKLQYKSPLLIASSLVFGFIFYVGFRMQSGESMGGNRGVMRWIAEALNWLTDAVGPALAGYGIMGLAVFGGTFVAIWIWRDPLM</sequence>
<organism evidence="1 2">
    <name type="scientific">Octadecabacter temperatus</name>
    <dbReference type="NCBI Taxonomy" id="1458307"/>
    <lineage>
        <taxon>Bacteria</taxon>
        <taxon>Pseudomonadati</taxon>
        <taxon>Pseudomonadota</taxon>
        <taxon>Alphaproteobacteria</taxon>
        <taxon>Rhodobacterales</taxon>
        <taxon>Roseobacteraceae</taxon>
        <taxon>Octadecabacter</taxon>
    </lineage>
</organism>
<dbReference type="KEGG" id="otm:OSB_24660"/>
<dbReference type="AlphaFoldDB" id="A0A0K0Y7Y8"/>
<gene>
    <name evidence="1" type="ORF">OSB_24660</name>
</gene>
<keyword evidence="2" id="KW-1185">Reference proteome</keyword>
<dbReference type="Proteomes" id="UP000067444">
    <property type="component" value="Chromosome"/>
</dbReference>
<name>A0A0K0Y7Y8_9RHOB</name>
<proteinExistence type="predicted"/>
<dbReference type="EMBL" id="CP012160">
    <property type="protein sequence ID" value="AKS47001.1"/>
    <property type="molecule type" value="Genomic_DNA"/>
</dbReference>
<accession>A0A0K0Y7Y8</accession>
<reference evidence="1 2" key="1">
    <citation type="journal article" date="2015" name="Genome Announc.">
        <title>Closed Genome Sequence of Octadecabacter temperatus SB1, the First Mesophilic Species of the Genus Octadecabacter.</title>
        <authorList>
            <person name="Voget S."/>
            <person name="Billerbeck S."/>
            <person name="Simon M."/>
            <person name="Daniel R."/>
        </authorList>
    </citation>
    <scope>NUCLEOTIDE SEQUENCE [LARGE SCALE GENOMIC DNA]</scope>
    <source>
        <strain evidence="1 2">SB1</strain>
    </source>
</reference>
<protein>
    <submittedName>
        <fullName evidence="1">Uncharacterized protein</fullName>
    </submittedName>
</protein>
<evidence type="ECO:0000313" key="1">
    <source>
        <dbReference type="EMBL" id="AKS47001.1"/>
    </source>
</evidence>
<evidence type="ECO:0000313" key="2">
    <source>
        <dbReference type="Proteomes" id="UP000067444"/>
    </source>
</evidence>